<feature type="compositionally biased region" description="Polar residues" evidence="5">
    <location>
        <begin position="1144"/>
        <end position="1153"/>
    </location>
</feature>
<feature type="compositionally biased region" description="Gly residues" evidence="5">
    <location>
        <begin position="1348"/>
        <end position="1362"/>
    </location>
</feature>
<dbReference type="KEGG" id="cput:CONPUDRAFT_141476"/>
<keyword evidence="3" id="KW-0677">Repeat</keyword>
<accession>A0A5M3N780</accession>
<dbReference type="GO" id="GO:0009267">
    <property type="term" value="P:cellular response to starvation"/>
    <property type="evidence" value="ECO:0007669"/>
    <property type="project" value="TreeGrafter"/>
</dbReference>
<feature type="compositionally biased region" description="Basic residues" evidence="5">
    <location>
        <begin position="1248"/>
        <end position="1277"/>
    </location>
</feature>
<feature type="region of interest" description="Disordered" evidence="5">
    <location>
        <begin position="553"/>
        <end position="574"/>
    </location>
</feature>
<sequence length="1812" mass="194097">MQNGRHSQGPPFIDTGYRPRHDSDVGSDGAMTERGWGSASLSDPSSTRTNNGRADTSTVPADSARSNSDDTLPDTGPIIPYWSAKRHLTCGNPSFRPSYVSKLFPWRGSAPGKLKTANAALVLCLNIDVDPPDVIKTTPCAVLECWVDPHTLPSHKALEAIGTNLQHQFEGLSLKIPYKPILDPSYEDLRRFCMTLRKQAKDDTVCFYYNGHGVPRPTPSGELWCFNRNYTQYIPVSLMEIQGWLGSPGVYIWDCSAAGHLLTNFNTFAERRDQDASMARGGHPEGMQPYMNSLQLAACAANEQLPSCPELPADIFTSCLTSPIDIALRYFIMTHQLPNNITPDMVMQLPGDLKDRRTPLGELNWIFTAITDTIAWTTFPRDIFTRLYRSDLLIASLFRNFLLAERIMKNYHCTPHTHPALPSTNTHQLWAAWDLAVDTCLRQLPDLLEKNTVSIPPNPNPGQTRPRKGQQQAQEPVQTVAPEKQYQYVPSRFFTDQLTAFEVWISRGGSALTKRGPMSLPVSSDGLDGVNSDAAAAAAAITSPSLLASSLSQMSTRSTSTGMSTGPGPNSEHDLVPRKPPDQLPIVLQVLLSQPHRLRALILLSQFVDLGPWAVNLVLTIGIFPYISKLLQAAGQDLRPVLIFIWARILAVDPSVQVDLHNSGGYKYFANVLAVPDDGGPPLPPGIGVLPPPPAVSVASATPGAPRVAPALPNSSEHKAMCAFILAAVARSFPNGQFACLRERVFDNCVDYLDEGDFLLRQWSALCIAQVWDANNDVKVYGVDRGTQDKLILLLSDDSPEVRAAALYALGTFMGASGGAADASGSASPQKDRERVGGGGSGTQNQLDERIHFRMEVAVATGAALAVKDDASPMVRKELLVLVSCLVKEWRGYFVICAWIYWEEDRKWRGEYAANLALGTPATGHGAAERPGGAGAGAGGHREEEMTAYAVAEWLDVFGDDEDAREENRVVLSSFFTIYVMLLEMTIDPYQEVQALAQTIADYIMALLLESPFQKLACTSLDTPPVPVVDGRSLSGGSGGLGAGAVNGAGGHTRVSSAHGSPLLGSAQPAYVIQGQGPGPGGAPASAIGPRPGLNRADSMTNTLSSAAGGAIRRTSSFATALRNLAGGIAFPTAGGGVGEEPRTPTSPASTASGFGWGGHGHGAPGLSTLRSDSTGNLSGSGFGSASGGVQNPYLSRPPSPNLNLAKYVSPYARAPANPPSSNSASASTSAAATASSSNGHLQPHAYAHGHGRHGHHGHAYGHHGHGHGHGYTHARRPNSPAGSSEGSASADFLPSHVMEALMEEDLLRLRARRRGTASAPGQSQGRGRQGGNAAAGGSANGAAGASANGGHGGHGGGGVHGGLNSPVESTFSIDSAASSVLALTGGCGTGEGLRDALPLKSSFFEWCCEYFKEPQMRQTEADEPGSVQYNYQVWRQQRNEQVTNETQAQAAIAGRKVEDNRTQCAETSRWDRPVATFNVQCQPLLMAFHSYDPHLVVANESDMVGVWDWSQRRRLSYFCNGNPKGSSITSLHLINQDVGGIIMTGTSDGIIRLFRNYEPLLDQGPLQTVSAFRAIGDPVQVRNGSGLVVDWKQSGGTLLAGGDSRIIRVWDAHTETQVLDLETNHDSSVTTMMSGYGSSSTFLTGFADGAVKVFDRRLEEEDAVVRSYSRHHSWVQRVLYHPRFGSQFFSASLDGEVHLWDIRGADRPLQTWDMHQSGLASFDLHPLAGVFATSSALLASSWRQQKIKIHSVSEPSPLSTVNVPTGLPMFTPRHPSPFIPRSTALVFHPTEMLFGVGQPDGSVRITGCKLG</sequence>
<evidence type="ECO:0000256" key="5">
    <source>
        <dbReference type="SAM" id="MobiDB-lite"/>
    </source>
</evidence>
<comment type="similarity">
    <text evidence="1">Belongs to the WD repeat RAPTOR family.</text>
</comment>
<feature type="compositionally biased region" description="Polar residues" evidence="5">
    <location>
        <begin position="39"/>
        <end position="70"/>
    </location>
</feature>
<dbReference type="PANTHER" id="PTHR12848:SF16">
    <property type="entry name" value="REGULATORY-ASSOCIATED PROTEIN OF MTOR"/>
    <property type="match status" value="1"/>
</dbReference>
<feature type="region of interest" description="Disordered" evidence="5">
    <location>
        <begin position="1"/>
        <end position="74"/>
    </location>
</feature>
<dbReference type="GO" id="GO:0005737">
    <property type="term" value="C:cytoplasm"/>
    <property type="evidence" value="ECO:0007669"/>
    <property type="project" value="TreeGrafter"/>
</dbReference>
<feature type="compositionally biased region" description="Low complexity" evidence="5">
    <location>
        <begin position="1336"/>
        <end position="1347"/>
    </location>
</feature>
<dbReference type="OMA" id="ELREWPD"/>
<feature type="region of interest" description="Disordered" evidence="5">
    <location>
        <begin position="451"/>
        <end position="480"/>
    </location>
</feature>
<feature type="compositionally biased region" description="Low complexity" evidence="5">
    <location>
        <begin position="553"/>
        <end position="566"/>
    </location>
</feature>
<feature type="repeat" description="WD" evidence="4">
    <location>
        <begin position="1669"/>
        <end position="1711"/>
    </location>
</feature>
<dbReference type="PANTHER" id="PTHR12848">
    <property type="entry name" value="REGULATORY-ASSOCIATED PROTEIN OF MTOR"/>
    <property type="match status" value="1"/>
</dbReference>
<dbReference type="Proteomes" id="UP000053558">
    <property type="component" value="Unassembled WGS sequence"/>
</dbReference>
<dbReference type="GO" id="GO:0030307">
    <property type="term" value="P:positive regulation of cell growth"/>
    <property type="evidence" value="ECO:0007669"/>
    <property type="project" value="TreeGrafter"/>
</dbReference>
<protein>
    <recommendedName>
        <fullName evidence="6">Raptor N-terminal CASPase-like domain-containing protein</fullName>
    </recommendedName>
</protein>
<dbReference type="Pfam" id="PF14538">
    <property type="entry name" value="Raptor_N"/>
    <property type="match status" value="1"/>
</dbReference>
<dbReference type="InterPro" id="IPR015943">
    <property type="entry name" value="WD40/YVTN_repeat-like_dom_sf"/>
</dbReference>
<dbReference type="PRINTS" id="PR01547">
    <property type="entry name" value="YEAST176DUF"/>
</dbReference>
<feature type="compositionally biased region" description="Low complexity" evidence="5">
    <location>
        <begin position="1220"/>
        <end position="1247"/>
    </location>
</feature>
<dbReference type="OrthoDB" id="10262360at2759"/>
<evidence type="ECO:0000256" key="3">
    <source>
        <dbReference type="ARBA" id="ARBA00022737"/>
    </source>
</evidence>
<dbReference type="GO" id="GO:0071230">
    <property type="term" value="P:cellular response to amino acid stimulus"/>
    <property type="evidence" value="ECO:0007669"/>
    <property type="project" value="TreeGrafter"/>
</dbReference>
<feature type="region of interest" description="Disordered" evidence="5">
    <location>
        <begin position="1215"/>
        <end position="1291"/>
    </location>
</feature>
<gene>
    <name evidence="7" type="ORF">CONPUDRAFT_141476</name>
</gene>
<dbReference type="InterPro" id="IPR016024">
    <property type="entry name" value="ARM-type_fold"/>
</dbReference>
<feature type="repeat" description="WD" evidence="4">
    <location>
        <begin position="1590"/>
        <end position="1621"/>
    </location>
</feature>
<keyword evidence="2 4" id="KW-0853">WD repeat</keyword>
<dbReference type="Gene3D" id="2.130.10.10">
    <property type="entry name" value="YVTN repeat-like/Quinoprotein amine dehydrogenase"/>
    <property type="match status" value="1"/>
</dbReference>
<evidence type="ECO:0000256" key="2">
    <source>
        <dbReference type="ARBA" id="ARBA00022574"/>
    </source>
</evidence>
<comment type="caution">
    <text evidence="7">The sequence shown here is derived from an EMBL/GenBank/DDBJ whole genome shotgun (WGS) entry which is preliminary data.</text>
</comment>
<dbReference type="SUPFAM" id="SSF50978">
    <property type="entry name" value="WD40 repeat-like"/>
    <property type="match status" value="1"/>
</dbReference>
<dbReference type="PROSITE" id="PS50294">
    <property type="entry name" value="WD_REPEATS_REGION"/>
    <property type="match status" value="1"/>
</dbReference>
<dbReference type="InterPro" id="IPR001680">
    <property type="entry name" value="WD40_rpt"/>
</dbReference>
<keyword evidence="8" id="KW-1185">Reference proteome</keyword>
<dbReference type="GeneID" id="19201630"/>
<dbReference type="InterPro" id="IPR004083">
    <property type="entry name" value="Raptor"/>
</dbReference>
<feature type="region of interest" description="Disordered" evidence="5">
    <location>
        <begin position="1314"/>
        <end position="1364"/>
    </location>
</feature>
<dbReference type="GO" id="GO:0030674">
    <property type="term" value="F:protein-macromolecule adaptor activity"/>
    <property type="evidence" value="ECO:0007669"/>
    <property type="project" value="TreeGrafter"/>
</dbReference>
<dbReference type="InterPro" id="IPR011989">
    <property type="entry name" value="ARM-like"/>
</dbReference>
<feature type="compositionally biased region" description="Gly residues" evidence="5">
    <location>
        <begin position="1155"/>
        <end position="1164"/>
    </location>
</feature>
<evidence type="ECO:0000313" key="8">
    <source>
        <dbReference type="Proteomes" id="UP000053558"/>
    </source>
</evidence>
<dbReference type="GO" id="GO:0010506">
    <property type="term" value="P:regulation of autophagy"/>
    <property type="evidence" value="ECO:0007669"/>
    <property type="project" value="TreeGrafter"/>
</dbReference>
<proteinExistence type="inferred from homology"/>
<dbReference type="EMBL" id="JH711573">
    <property type="protein sequence ID" value="EIW87310.1"/>
    <property type="molecule type" value="Genomic_DNA"/>
</dbReference>
<dbReference type="InterPro" id="IPR036322">
    <property type="entry name" value="WD40_repeat_dom_sf"/>
</dbReference>
<organism evidence="7 8">
    <name type="scientific">Coniophora puteana (strain RWD-64-598)</name>
    <name type="common">Brown rot fungus</name>
    <dbReference type="NCBI Taxonomy" id="741705"/>
    <lineage>
        <taxon>Eukaryota</taxon>
        <taxon>Fungi</taxon>
        <taxon>Dikarya</taxon>
        <taxon>Basidiomycota</taxon>
        <taxon>Agaricomycotina</taxon>
        <taxon>Agaricomycetes</taxon>
        <taxon>Agaricomycetidae</taxon>
        <taxon>Boletales</taxon>
        <taxon>Coniophorineae</taxon>
        <taxon>Coniophoraceae</taxon>
        <taxon>Coniophora</taxon>
    </lineage>
</organism>
<dbReference type="PROSITE" id="PS50082">
    <property type="entry name" value="WD_REPEATS_2"/>
    <property type="match status" value="2"/>
</dbReference>
<dbReference type="InterPro" id="IPR029347">
    <property type="entry name" value="Raptor_N"/>
</dbReference>
<dbReference type="Gene3D" id="1.25.10.10">
    <property type="entry name" value="Leucine-rich Repeat Variant"/>
    <property type="match status" value="1"/>
</dbReference>
<dbReference type="SMART" id="SM00320">
    <property type="entry name" value="WD40"/>
    <property type="match status" value="6"/>
</dbReference>
<evidence type="ECO:0000256" key="1">
    <source>
        <dbReference type="ARBA" id="ARBA00009257"/>
    </source>
</evidence>
<dbReference type="RefSeq" id="XP_007763841.1">
    <property type="nucleotide sequence ID" value="XM_007765651.1"/>
</dbReference>
<reference evidence="8" key="1">
    <citation type="journal article" date="2012" name="Science">
        <title>The Paleozoic origin of enzymatic lignin decomposition reconstructed from 31 fungal genomes.</title>
        <authorList>
            <person name="Floudas D."/>
            <person name="Binder M."/>
            <person name="Riley R."/>
            <person name="Barry K."/>
            <person name="Blanchette R.A."/>
            <person name="Henrissat B."/>
            <person name="Martinez A.T."/>
            <person name="Otillar R."/>
            <person name="Spatafora J.W."/>
            <person name="Yadav J.S."/>
            <person name="Aerts A."/>
            <person name="Benoit I."/>
            <person name="Boyd A."/>
            <person name="Carlson A."/>
            <person name="Copeland A."/>
            <person name="Coutinho P.M."/>
            <person name="de Vries R.P."/>
            <person name="Ferreira P."/>
            <person name="Findley K."/>
            <person name="Foster B."/>
            <person name="Gaskell J."/>
            <person name="Glotzer D."/>
            <person name="Gorecki P."/>
            <person name="Heitman J."/>
            <person name="Hesse C."/>
            <person name="Hori C."/>
            <person name="Igarashi K."/>
            <person name="Jurgens J.A."/>
            <person name="Kallen N."/>
            <person name="Kersten P."/>
            <person name="Kohler A."/>
            <person name="Kuees U."/>
            <person name="Kumar T.K.A."/>
            <person name="Kuo A."/>
            <person name="LaButti K."/>
            <person name="Larrondo L.F."/>
            <person name="Lindquist E."/>
            <person name="Ling A."/>
            <person name="Lombard V."/>
            <person name="Lucas S."/>
            <person name="Lundell T."/>
            <person name="Martin R."/>
            <person name="McLaughlin D.J."/>
            <person name="Morgenstern I."/>
            <person name="Morin E."/>
            <person name="Murat C."/>
            <person name="Nagy L.G."/>
            <person name="Nolan M."/>
            <person name="Ohm R.A."/>
            <person name="Patyshakuliyeva A."/>
            <person name="Rokas A."/>
            <person name="Ruiz-Duenas F.J."/>
            <person name="Sabat G."/>
            <person name="Salamov A."/>
            <person name="Samejima M."/>
            <person name="Schmutz J."/>
            <person name="Slot J.C."/>
            <person name="St John F."/>
            <person name="Stenlid J."/>
            <person name="Sun H."/>
            <person name="Sun S."/>
            <person name="Syed K."/>
            <person name="Tsang A."/>
            <person name="Wiebenga A."/>
            <person name="Young D."/>
            <person name="Pisabarro A."/>
            <person name="Eastwood D.C."/>
            <person name="Martin F."/>
            <person name="Cullen D."/>
            <person name="Grigoriev I.V."/>
            <person name="Hibbett D.S."/>
        </authorList>
    </citation>
    <scope>NUCLEOTIDE SEQUENCE [LARGE SCALE GENOMIC DNA]</scope>
    <source>
        <strain evidence="8">RWD-64-598 SS2</strain>
    </source>
</reference>
<evidence type="ECO:0000259" key="6">
    <source>
        <dbReference type="SMART" id="SM01302"/>
    </source>
</evidence>
<feature type="region of interest" description="Disordered" evidence="5">
    <location>
        <begin position="820"/>
        <end position="845"/>
    </location>
</feature>
<evidence type="ECO:0000313" key="7">
    <source>
        <dbReference type="EMBL" id="EIW87310.1"/>
    </source>
</evidence>
<feature type="region of interest" description="Disordered" evidence="5">
    <location>
        <begin position="1133"/>
        <end position="1202"/>
    </location>
</feature>
<name>A0A5M3N780_CONPW</name>
<feature type="domain" description="Raptor N-terminal CASPase-like" evidence="6">
    <location>
        <begin position="113"/>
        <end position="266"/>
    </location>
</feature>
<dbReference type="GO" id="GO:0031929">
    <property type="term" value="P:TOR signaling"/>
    <property type="evidence" value="ECO:0007669"/>
    <property type="project" value="InterPro"/>
</dbReference>
<dbReference type="SMART" id="SM01302">
    <property type="entry name" value="Raptor_N"/>
    <property type="match status" value="1"/>
</dbReference>
<feature type="compositionally biased region" description="Low complexity" evidence="5">
    <location>
        <begin position="1280"/>
        <end position="1291"/>
    </location>
</feature>
<evidence type="ECO:0000256" key="4">
    <source>
        <dbReference type="PROSITE-ProRule" id="PRU00221"/>
    </source>
</evidence>
<dbReference type="GO" id="GO:0031931">
    <property type="term" value="C:TORC1 complex"/>
    <property type="evidence" value="ECO:0007669"/>
    <property type="project" value="InterPro"/>
</dbReference>
<dbReference type="SUPFAM" id="SSF48371">
    <property type="entry name" value="ARM repeat"/>
    <property type="match status" value="1"/>
</dbReference>